<comment type="caution">
    <text evidence="2">The sequence shown here is derived from an EMBL/GenBank/DDBJ whole genome shotgun (WGS) entry which is preliminary data.</text>
</comment>
<proteinExistence type="predicted"/>
<dbReference type="Proteomes" id="UP001516023">
    <property type="component" value="Unassembled WGS sequence"/>
</dbReference>
<feature type="compositionally biased region" description="Polar residues" evidence="1">
    <location>
        <begin position="1"/>
        <end position="17"/>
    </location>
</feature>
<organism evidence="2 3">
    <name type="scientific">Cyclotella cryptica</name>
    <dbReference type="NCBI Taxonomy" id="29204"/>
    <lineage>
        <taxon>Eukaryota</taxon>
        <taxon>Sar</taxon>
        <taxon>Stramenopiles</taxon>
        <taxon>Ochrophyta</taxon>
        <taxon>Bacillariophyta</taxon>
        <taxon>Coscinodiscophyceae</taxon>
        <taxon>Thalassiosirophycidae</taxon>
        <taxon>Stephanodiscales</taxon>
        <taxon>Stephanodiscaceae</taxon>
        <taxon>Cyclotella</taxon>
    </lineage>
</organism>
<sequence>MPFSPSNGDGNGNALNDTTDEEMKELTTELQDILQLTPNQLTQIQQSLQGCIHEIQDLCTVEECPDAILNNRWLFDEGVDEVASQFTSIMNPLQLSKFLLWTDHNADANEKGLWEYRDRGREWAGV</sequence>
<reference evidence="2 3" key="1">
    <citation type="journal article" date="2020" name="G3 (Bethesda)">
        <title>Improved Reference Genome for Cyclotella cryptica CCMP332, a Model for Cell Wall Morphogenesis, Salinity Adaptation, and Lipid Production in Diatoms (Bacillariophyta).</title>
        <authorList>
            <person name="Roberts W.R."/>
            <person name="Downey K.M."/>
            <person name="Ruck E.C."/>
            <person name="Traller J.C."/>
            <person name="Alverson A.J."/>
        </authorList>
    </citation>
    <scope>NUCLEOTIDE SEQUENCE [LARGE SCALE GENOMIC DNA]</scope>
    <source>
        <strain evidence="2 3">CCMP332</strain>
    </source>
</reference>
<dbReference type="EMBL" id="JABMIG020000031">
    <property type="protein sequence ID" value="KAL3800681.1"/>
    <property type="molecule type" value="Genomic_DNA"/>
</dbReference>
<feature type="region of interest" description="Disordered" evidence="1">
    <location>
        <begin position="1"/>
        <end position="22"/>
    </location>
</feature>
<dbReference type="AlphaFoldDB" id="A0ABD3QMI6"/>
<gene>
    <name evidence="2" type="ORF">HJC23_006143</name>
</gene>
<evidence type="ECO:0000313" key="2">
    <source>
        <dbReference type="EMBL" id="KAL3800681.1"/>
    </source>
</evidence>
<evidence type="ECO:0000256" key="1">
    <source>
        <dbReference type="SAM" id="MobiDB-lite"/>
    </source>
</evidence>
<keyword evidence="3" id="KW-1185">Reference proteome</keyword>
<name>A0ABD3QMI6_9STRA</name>
<protein>
    <submittedName>
        <fullName evidence="2">Uncharacterized protein</fullName>
    </submittedName>
</protein>
<evidence type="ECO:0000313" key="3">
    <source>
        <dbReference type="Proteomes" id="UP001516023"/>
    </source>
</evidence>
<accession>A0ABD3QMI6</accession>